<sequence length="119" mass="13697">MAGYTESRYFEPVDEETAKEVIDECKRRNWCDKISPATNAEIIQTVLDKNKPKSCRVLGISSSGDHTTKIFVRCDETVLDEEMCNWMIKSADEVKKKSKLGSIKNFSIFIVDKVRRLCR</sequence>
<dbReference type="Proteomes" id="UP000886289">
    <property type="component" value="Unassembled WGS sequence"/>
</dbReference>
<gene>
    <name evidence="1" type="ORF">ENG63_09275</name>
</gene>
<protein>
    <submittedName>
        <fullName evidence="1">Uncharacterized protein</fullName>
    </submittedName>
</protein>
<accession>A0A7C0YAL2</accession>
<comment type="caution">
    <text evidence="1">The sequence shown here is derived from an EMBL/GenBank/DDBJ whole genome shotgun (WGS) entry which is preliminary data.</text>
</comment>
<dbReference type="EMBL" id="DRBS01000343">
    <property type="protein sequence ID" value="HDD45031.1"/>
    <property type="molecule type" value="Genomic_DNA"/>
</dbReference>
<reference evidence="1" key="1">
    <citation type="journal article" date="2020" name="mSystems">
        <title>Genome- and Community-Level Interaction Insights into Carbon Utilization and Element Cycling Functions of Hydrothermarchaeota in Hydrothermal Sediment.</title>
        <authorList>
            <person name="Zhou Z."/>
            <person name="Liu Y."/>
            <person name="Xu W."/>
            <person name="Pan J."/>
            <person name="Luo Z.H."/>
            <person name="Li M."/>
        </authorList>
    </citation>
    <scope>NUCLEOTIDE SEQUENCE [LARGE SCALE GENOMIC DNA]</scope>
    <source>
        <strain evidence="1">HyVt-233</strain>
    </source>
</reference>
<evidence type="ECO:0000313" key="1">
    <source>
        <dbReference type="EMBL" id="HDD45031.1"/>
    </source>
</evidence>
<name>A0A7C0YAL2_DESA2</name>
<dbReference type="AlphaFoldDB" id="A0A7C0YAL2"/>
<organism evidence="1">
    <name type="scientific">Desulfofervidus auxilii</name>
    <dbReference type="NCBI Taxonomy" id="1621989"/>
    <lineage>
        <taxon>Bacteria</taxon>
        <taxon>Pseudomonadati</taxon>
        <taxon>Thermodesulfobacteriota</taxon>
        <taxon>Candidatus Desulfofervidia</taxon>
        <taxon>Candidatus Desulfofervidales</taxon>
        <taxon>Candidatus Desulfofervidaceae</taxon>
        <taxon>Candidatus Desulfofervidus</taxon>
    </lineage>
</organism>
<proteinExistence type="predicted"/>